<dbReference type="PANTHER" id="PTHR30349:SF82">
    <property type="entry name" value="INTEGRASE_RECOMBINASE YOEC-RELATED"/>
    <property type="match status" value="1"/>
</dbReference>
<organism evidence="3 4">
    <name type="scientific">Acetobacterium tundrae</name>
    <dbReference type="NCBI Taxonomy" id="132932"/>
    <lineage>
        <taxon>Bacteria</taxon>
        <taxon>Bacillati</taxon>
        <taxon>Bacillota</taxon>
        <taxon>Clostridia</taxon>
        <taxon>Eubacteriales</taxon>
        <taxon>Eubacteriaceae</taxon>
        <taxon>Acetobacterium</taxon>
    </lineage>
</organism>
<evidence type="ECO:0000313" key="3">
    <source>
        <dbReference type="EMBL" id="MBC3796444.1"/>
    </source>
</evidence>
<dbReference type="RefSeq" id="WP_148606144.1">
    <property type="nucleotide sequence ID" value="NZ_RXYB01000031.1"/>
</dbReference>
<dbReference type="PANTHER" id="PTHR30349">
    <property type="entry name" value="PHAGE INTEGRASE-RELATED"/>
    <property type="match status" value="1"/>
</dbReference>
<dbReference type="Pfam" id="PF00589">
    <property type="entry name" value="Phage_integrase"/>
    <property type="match status" value="1"/>
</dbReference>
<dbReference type="InterPro" id="IPR050090">
    <property type="entry name" value="Tyrosine_recombinase_XerCD"/>
</dbReference>
<dbReference type="Proteomes" id="UP000653358">
    <property type="component" value="Unassembled WGS sequence"/>
</dbReference>
<reference evidence="3 4" key="1">
    <citation type="journal article" date="2020" name="mSystems">
        <title>Defining Genomic and Predicted Metabolic Features of the Acetobacterium Genus.</title>
        <authorList>
            <person name="Ross D.E."/>
            <person name="Marshall C.W."/>
            <person name="Gulliver D."/>
            <person name="May H.D."/>
            <person name="Norman R.S."/>
        </authorList>
    </citation>
    <scope>NUCLEOTIDE SEQUENCE [LARGE SCALE GENOMIC DNA]</scope>
    <source>
        <strain evidence="3 4">DSM 9173</strain>
    </source>
</reference>
<proteinExistence type="predicted"/>
<name>A0ABR6WJC4_9FIRM</name>
<dbReference type="EMBL" id="WJBB01000004">
    <property type="protein sequence ID" value="MBC3796444.1"/>
    <property type="molecule type" value="Genomic_DNA"/>
</dbReference>
<accession>A0ABR6WJC4</accession>
<keyword evidence="1" id="KW-0233">DNA recombination</keyword>
<protein>
    <submittedName>
        <fullName evidence="3">Tyrosine-type recombinase/integrase</fullName>
    </submittedName>
</protein>
<dbReference type="Gene3D" id="1.10.443.10">
    <property type="entry name" value="Intergrase catalytic core"/>
    <property type="match status" value="1"/>
</dbReference>
<dbReference type="InterPro" id="IPR011010">
    <property type="entry name" value="DNA_brk_join_enz"/>
</dbReference>
<dbReference type="InterPro" id="IPR013762">
    <property type="entry name" value="Integrase-like_cat_sf"/>
</dbReference>
<feature type="domain" description="Tyr recombinase" evidence="2">
    <location>
        <begin position="6"/>
        <end position="197"/>
    </location>
</feature>
<keyword evidence="4" id="KW-1185">Reference proteome</keyword>
<evidence type="ECO:0000256" key="1">
    <source>
        <dbReference type="ARBA" id="ARBA00023172"/>
    </source>
</evidence>
<evidence type="ECO:0000259" key="2">
    <source>
        <dbReference type="PROSITE" id="PS51898"/>
    </source>
</evidence>
<dbReference type="SUPFAM" id="SSF56349">
    <property type="entry name" value="DNA breaking-rejoining enzymes"/>
    <property type="match status" value="1"/>
</dbReference>
<sequence length="204" mass="23405">MRKQPSKPIKRTQDVLDMQDYLKAASNRTVEGRRNYILFLIGITTGYRAGDLVGLKVRDAREAIQHGYFTINEGKKFNSKNIRKKNRKPRQAEILPKVAKELKCYITDKRDYEFLFPSRKGGAIGVQAISNILKDAAAYFGIKGITAHSMRKTYAYKIYMDSDKDVVAVKELLGHSSIEETKLYLGLDQEKYHEYTKALADFVR</sequence>
<dbReference type="PROSITE" id="PS51898">
    <property type="entry name" value="TYR_RECOMBINASE"/>
    <property type="match status" value="1"/>
</dbReference>
<dbReference type="InterPro" id="IPR002104">
    <property type="entry name" value="Integrase_catalytic"/>
</dbReference>
<comment type="caution">
    <text evidence="3">The sequence shown here is derived from an EMBL/GenBank/DDBJ whole genome shotgun (WGS) entry which is preliminary data.</text>
</comment>
<evidence type="ECO:0000313" key="4">
    <source>
        <dbReference type="Proteomes" id="UP000653358"/>
    </source>
</evidence>
<gene>
    <name evidence="3" type="ORF">GH807_05185</name>
</gene>